<sequence length="96" mass="10355">MLGVSRRTVNVVSLVREAPVVRTVNSGAVPKRVVRWTVVKTLGVAPKWGFRVYDHLRVTSNVGGYVTVAGLAVVFPAASDVEKIELTLGSASLFYI</sequence>
<reference evidence="1" key="1">
    <citation type="submission" date="2005-03" db="EMBL/GenBank/DDBJ databases">
        <title>Large-scale analysis of RIKEN Arabidopsis full-length (RAFL) cDNAs.</title>
        <authorList>
            <person name="Totoki Y."/>
            <person name="Seki M."/>
            <person name="Ishida J."/>
            <person name="Nakajima M."/>
            <person name="Enju A."/>
            <person name="Kamiya A."/>
            <person name="Narusaka M."/>
            <person name="Shin-i T."/>
            <person name="Nakagawa M."/>
            <person name="Sakamoto N."/>
            <person name="Oishi K."/>
            <person name="Kohara Y."/>
            <person name="Kobayashi M."/>
            <person name="Toyoda A."/>
            <person name="Sakaki Y."/>
            <person name="Sakurai T."/>
            <person name="Iida K."/>
            <person name="Akiyama K."/>
            <person name="Satou M."/>
            <person name="Toyoda T."/>
            <person name="Konagaya A."/>
            <person name="Carninci P."/>
            <person name="Kawai J."/>
            <person name="Hayashizaki Y."/>
            <person name="Shinozaki K."/>
        </authorList>
    </citation>
    <scope>NUCLEOTIDE SEQUENCE</scope>
</reference>
<accession>Q570W7</accession>
<organism evidence="1">
    <name type="scientific">Arabidopsis thaliana</name>
    <name type="common">Mouse-ear cress</name>
    <dbReference type="NCBI Taxonomy" id="3702"/>
    <lineage>
        <taxon>Eukaryota</taxon>
        <taxon>Viridiplantae</taxon>
        <taxon>Streptophyta</taxon>
        <taxon>Embryophyta</taxon>
        <taxon>Tracheophyta</taxon>
        <taxon>Spermatophyta</taxon>
        <taxon>Magnoliopsida</taxon>
        <taxon>eudicotyledons</taxon>
        <taxon>Gunneridae</taxon>
        <taxon>Pentapetalae</taxon>
        <taxon>rosids</taxon>
        <taxon>malvids</taxon>
        <taxon>Brassicales</taxon>
        <taxon>Brassicaceae</taxon>
        <taxon>Camelineae</taxon>
        <taxon>Arabidopsis</taxon>
    </lineage>
</organism>
<dbReference type="AlphaFoldDB" id="Q570W7"/>
<proteinExistence type="evidence at transcript level"/>
<name>Q570W7_ARATH</name>
<evidence type="ECO:0000313" key="1">
    <source>
        <dbReference type="EMBL" id="BAD94898.1"/>
    </source>
</evidence>
<dbReference type="EMBL" id="AK220590">
    <property type="protein sequence ID" value="BAD94898.1"/>
    <property type="molecule type" value="mRNA"/>
</dbReference>
<protein>
    <submittedName>
        <fullName evidence="1">Uncharacterized protein</fullName>
    </submittedName>
</protein>